<comment type="caution">
    <text evidence="2">The sequence shown here is derived from an EMBL/GenBank/DDBJ whole genome shotgun (WGS) entry which is preliminary data.</text>
</comment>
<proteinExistence type="predicted"/>
<evidence type="ECO:0000313" key="3">
    <source>
        <dbReference type="Proteomes" id="UP000829685"/>
    </source>
</evidence>
<dbReference type="Gene3D" id="3.40.50.1820">
    <property type="entry name" value="alpha/beta hydrolase"/>
    <property type="match status" value="1"/>
</dbReference>
<gene>
    <name evidence="2" type="ORF">JX265_012298</name>
</gene>
<dbReference type="InterPro" id="IPR050228">
    <property type="entry name" value="Carboxylesterase_BioH"/>
</dbReference>
<accession>A0A9Q0AIP9</accession>
<evidence type="ECO:0000256" key="1">
    <source>
        <dbReference type="SAM" id="SignalP"/>
    </source>
</evidence>
<dbReference type="AlphaFoldDB" id="A0A9Q0AIP9"/>
<dbReference type="PANTHER" id="PTHR43194:SF4">
    <property type="entry name" value="AB HYDROLASE-1 DOMAIN-CONTAINING PROTEIN"/>
    <property type="match status" value="1"/>
</dbReference>
<name>A0A9Q0AIP9_9PEZI</name>
<reference evidence="2" key="1">
    <citation type="submission" date="2021-03" db="EMBL/GenBank/DDBJ databases">
        <title>Revisited historic fungal species revealed as producer of novel bioactive compounds through whole genome sequencing and comparative genomics.</title>
        <authorList>
            <person name="Vignolle G.A."/>
            <person name="Hochenegger N."/>
            <person name="Mach R.L."/>
            <person name="Mach-Aigner A.R."/>
            <person name="Javad Rahimi M."/>
            <person name="Salim K.A."/>
            <person name="Chan C.M."/>
            <person name="Lim L.B.L."/>
            <person name="Cai F."/>
            <person name="Druzhinina I.S."/>
            <person name="U'Ren J.M."/>
            <person name="Derntl C."/>
        </authorList>
    </citation>
    <scope>NUCLEOTIDE SEQUENCE</scope>
    <source>
        <strain evidence="2">TUCIM 5799</strain>
    </source>
</reference>
<keyword evidence="1" id="KW-0732">Signal</keyword>
<dbReference type="SUPFAM" id="SSF53474">
    <property type="entry name" value="alpha/beta-Hydrolases"/>
    <property type="match status" value="1"/>
</dbReference>
<dbReference type="Proteomes" id="UP000829685">
    <property type="component" value="Unassembled WGS sequence"/>
</dbReference>
<dbReference type="PANTHER" id="PTHR43194">
    <property type="entry name" value="HYDROLASE ALPHA/BETA FOLD FAMILY"/>
    <property type="match status" value="1"/>
</dbReference>
<protein>
    <recommendedName>
        <fullName evidence="4">Alpha/beta-hydrolase</fullName>
    </recommendedName>
</protein>
<organism evidence="2 3">
    <name type="scientific">Neoarthrinium moseri</name>
    <dbReference type="NCBI Taxonomy" id="1658444"/>
    <lineage>
        <taxon>Eukaryota</taxon>
        <taxon>Fungi</taxon>
        <taxon>Dikarya</taxon>
        <taxon>Ascomycota</taxon>
        <taxon>Pezizomycotina</taxon>
        <taxon>Sordariomycetes</taxon>
        <taxon>Xylariomycetidae</taxon>
        <taxon>Amphisphaeriales</taxon>
        <taxon>Apiosporaceae</taxon>
        <taxon>Neoarthrinium</taxon>
    </lineage>
</organism>
<keyword evidence="3" id="KW-1185">Reference proteome</keyword>
<feature type="chain" id="PRO_5040140287" description="Alpha/beta-hydrolase" evidence="1">
    <location>
        <begin position="27"/>
        <end position="399"/>
    </location>
</feature>
<feature type="signal peptide" evidence="1">
    <location>
        <begin position="1"/>
        <end position="26"/>
    </location>
</feature>
<dbReference type="CDD" id="cd12809">
    <property type="entry name" value="Esterase_713_like-2"/>
    <property type="match status" value="1"/>
</dbReference>
<evidence type="ECO:0000313" key="2">
    <source>
        <dbReference type="EMBL" id="KAI1855110.1"/>
    </source>
</evidence>
<sequence length="399" mass="43131">MKVSQSFLCAASLAGISVCFSTTASATYCVGINAVRPQCKTQESAYYRDVFFLGGQYIPSGTSFIMSDQLYVEKLTPLNGVDKPYPLVFISAGIPSGSVWLNTPDNRKGWATYFLDQGYQVYIIDITANGRSGQEDLSKYPLRIGSTVSIHEDGFTAPEIVNPFPQSQGHNQWPGNGTKGDPIFDAFFAATVPLTSNKTALELSMRAGGCYLLGLIGESYLIAHSNGASYSALMSDECPDLVRATLNLEPGNIPFQSLIGNSTTPAVGRTTARPWGLTETPLTYDPPVTNVTTDLVTVEVGVDTPALRSCFIQSNTTGGGIHTLPQIAKVPYVMFTASASPHITYDHCFISYLSQAGVTDVTWIKFGDLGLEGNGHFFFLEVNNMELVKVVEAEIEKRS</sequence>
<dbReference type="InterPro" id="IPR029058">
    <property type="entry name" value="AB_hydrolase_fold"/>
</dbReference>
<dbReference type="EMBL" id="JAFIMR010000051">
    <property type="protein sequence ID" value="KAI1855110.1"/>
    <property type="molecule type" value="Genomic_DNA"/>
</dbReference>
<evidence type="ECO:0008006" key="4">
    <source>
        <dbReference type="Google" id="ProtNLM"/>
    </source>
</evidence>